<proteinExistence type="predicted"/>
<evidence type="ECO:0000313" key="1">
    <source>
        <dbReference type="EMBL" id="GBP82613.1"/>
    </source>
</evidence>
<evidence type="ECO:0000313" key="2">
    <source>
        <dbReference type="Proteomes" id="UP000299102"/>
    </source>
</evidence>
<organism evidence="1 2">
    <name type="scientific">Eumeta variegata</name>
    <name type="common">Bagworm moth</name>
    <name type="synonym">Eumeta japonica</name>
    <dbReference type="NCBI Taxonomy" id="151549"/>
    <lineage>
        <taxon>Eukaryota</taxon>
        <taxon>Metazoa</taxon>
        <taxon>Ecdysozoa</taxon>
        <taxon>Arthropoda</taxon>
        <taxon>Hexapoda</taxon>
        <taxon>Insecta</taxon>
        <taxon>Pterygota</taxon>
        <taxon>Neoptera</taxon>
        <taxon>Endopterygota</taxon>
        <taxon>Lepidoptera</taxon>
        <taxon>Glossata</taxon>
        <taxon>Ditrysia</taxon>
        <taxon>Tineoidea</taxon>
        <taxon>Psychidae</taxon>
        <taxon>Oiketicinae</taxon>
        <taxon>Eumeta</taxon>
    </lineage>
</organism>
<gene>
    <name evidence="1" type="ORF">EVAR_61474_1</name>
</gene>
<dbReference type="AlphaFoldDB" id="A0A4C1Z629"/>
<keyword evidence="2" id="KW-1185">Reference proteome</keyword>
<protein>
    <submittedName>
        <fullName evidence="1">Uncharacterized protein</fullName>
    </submittedName>
</protein>
<comment type="caution">
    <text evidence="1">The sequence shown here is derived from an EMBL/GenBank/DDBJ whole genome shotgun (WGS) entry which is preliminary data.</text>
</comment>
<sequence length="137" mass="15306">MSVLFAIKEFHYPCPDCVHQITSVVPDYCIVIRFTLMQNFSLIGYQEVVKNSLKNLITDTGADTDREIVLHVICFNIILAQVYNTQSEEVQKHEETETNVSSRPIAVCLDRGITWKQTRRPVLVTGSAECSASGAGV</sequence>
<dbReference type="Proteomes" id="UP000299102">
    <property type="component" value="Unassembled WGS sequence"/>
</dbReference>
<reference evidence="1 2" key="1">
    <citation type="journal article" date="2019" name="Commun. Biol.">
        <title>The bagworm genome reveals a unique fibroin gene that provides high tensile strength.</title>
        <authorList>
            <person name="Kono N."/>
            <person name="Nakamura H."/>
            <person name="Ohtoshi R."/>
            <person name="Tomita M."/>
            <person name="Numata K."/>
            <person name="Arakawa K."/>
        </authorList>
    </citation>
    <scope>NUCLEOTIDE SEQUENCE [LARGE SCALE GENOMIC DNA]</scope>
</reference>
<accession>A0A4C1Z629</accession>
<dbReference type="EMBL" id="BGZK01001573">
    <property type="protein sequence ID" value="GBP82613.1"/>
    <property type="molecule type" value="Genomic_DNA"/>
</dbReference>
<name>A0A4C1Z629_EUMVA</name>